<sequence length="88" mass="10652">MKDNNHFLQSIIEYAELGYSISLIKLFGKQAVMMTKLYSHVRKQSVQCTQIFNYDSLYDCHRFNHLLDFMYNDIRNQEKTQTYQEPFQ</sequence>
<proteinExistence type="predicted"/>
<evidence type="ECO:0000313" key="3">
    <source>
        <dbReference type="Proteomes" id="UP000014729"/>
    </source>
</evidence>
<dbReference type="GeneID" id="15009997"/>
<evidence type="ECO:0000313" key="1">
    <source>
        <dbReference type="EMBL" id="AGH56797.1"/>
    </source>
</evidence>
<reference evidence="3" key="3">
    <citation type="submission" date="2013-03" db="EMBL/GenBank/DDBJ databases">
        <title>The Cellulophaga phages: a novel, diverse, and globally ubiquitous model system.</title>
        <authorList>
            <person name="Holmfeldt K."/>
            <person name="Solonenko N."/>
            <person name="Shah M."/>
            <person name="Corrier K."/>
            <person name="Riemann L."/>
            <person name="VerBerkmoes N.C."/>
            <person name="Sullivan M.B."/>
        </authorList>
    </citation>
    <scope>NUCLEOTIDE SEQUENCE [LARGE SCALE GENOMIC DNA]</scope>
</reference>
<dbReference type="RefSeq" id="YP_007673480.1">
    <property type="nucleotide sequence ID" value="NC_020842.1"/>
</dbReference>
<dbReference type="Proteomes" id="UP000203074">
    <property type="component" value="Segment"/>
</dbReference>
<dbReference type="EMBL" id="HQ634192">
    <property type="protein sequence ID" value="AGH56797.1"/>
    <property type="molecule type" value="Genomic_DNA"/>
</dbReference>
<protein>
    <submittedName>
        <fullName evidence="1">Uncharacterized protein</fullName>
    </submittedName>
</protein>
<dbReference type="Proteomes" id="UP000014729">
    <property type="component" value="Segment"/>
</dbReference>
<gene>
    <name evidence="1" type="ORF">CGPG_00099</name>
    <name evidence="2" type="ORF">PhiST_gp007</name>
</gene>
<keyword evidence="4" id="KW-1185">Reference proteome</keyword>
<accession>M4SKC7</accession>
<dbReference type="EMBL" id="KC821604">
    <property type="protein sequence ID" value="AGO47146.1"/>
    <property type="molecule type" value="Genomic_DNA"/>
</dbReference>
<reference evidence="1 4" key="1">
    <citation type="submission" date="2010-11" db="EMBL/GenBank/DDBJ databases">
        <title>The Genome Sequence of Cellulophaga phage phiST.</title>
        <authorList>
            <consortium name="The Broad Institute Genome Sequencing Platform"/>
            <person name="Henn M.R."/>
            <person name="Reimann L."/>
            <person name="Holmfelt K."/>
            <person name="Levin J."/>
            <person name="Malboeuf C."/>
            <person name="Casali M."/>
            <person name="Russ C."/>
            <person name="Lennon N."/>
            <person name="Chapman S.B."/>
            <person name="Erlich R."/>
            <person name="Young S.K."/>
            <person name="Yandava C."/>
            <person name="Zeng Q."/>
            <person name="Alvarado L."/>
            <person name="Anderson S."/>
            <person name="Berlin A."/>
            <person name="Chen Z."/>
            <person name="Freedman E."/>
            <person name="Gellesch M."/>
            <person name="Goldberg J."/>
            <person name="Green L."/>
            <person name="Griggs A."/>
            <person name="Gujja S."/>
            <person name="Heilman E.R."/>
            <person name="Heiman D."/>
            <person name="Hollinger A."/>
            <person name="Howarth C."/>
            <person name="Larson L."/>
            <person name="Mehta T."/>
            <person name="Pearson M."/>
            <person name="Roberts A."/>
            <person name="Ryan E."/>
            <person name="Saif S."/>
            <person name="Shea T."/>
            <person name="Shenoy N."/>
            <person name="Sisk P."/>
            <person name="Stolte C."/>
            <person name="Sykes S."/>
            <person name="White J."/>
            <person name="Haas B."/>
            <person name="Nusbaum C."/>
            <person name="Birren B."/>
        </authorList>
    </citation>
    <scope>NUCLEOTIDE SEQUENCE [LARGE SCALE GENOMIC DNA]</scope>
    <source>
        <strain evidence="4">phiST</strain>
        <strain evidence="1">PhiST</strain>
    </source>
</reference>
<dbReference type="KEGG" id="vg:15009997"/>
<name>M4SKC7_9CAUD</name>
<organism evidence="1 4">
    <name type="scientific">Cellulophaga phage phiST</name>
    <dbReference type="NCBI Taxonomy" id="756282"/>
    <lineage>
        <taxon>Viruses</taxon>
        <taxon>Duplodnaviria</taxon>
        <taxon>Heunggongvirae</taxon>
        <taxon>Uroviricota</taxon>
        <taxon>Caudoviricetes</taxon>
        <taxon>Cbastvirus</taxon>
        <taxon>Cbastvirus ST</taxon>
    </lineage>
</organism>
<evidence type="ECO:0000313" key="2">
    <source>
        <dbReference type="EMBL" id="AGO47146.1"/>
    </source>
</evidence>
<evidence type="ECO:0000313" key="4">
    <source>
        <dbReference type="Proteomes" id="UP000203074"/>
    </source>
</evidence>
<reference evidence="2 3" key="2">
    <citation type="journal article" date="2013" name="Proc. Natl. Acad. Sci. U.S.A.">
        <title>Twelve previously unknown phage genera are ubiquitous in global oceans.</title>
        <authorList>
            <person name="Holmfeldt K."/>
            <person name="Solonenko N."/>
            <person name="Shah M."/>
            <person name="Corrier K."/>
            <person name="Riemann L."/>
            <person name="Verberkmoes N.C."/>
            <person name="Sullivan M.B."/>
        </authorList>
    </citation>
    <scope>NUCLEOTIDE SEQUENCE [LARGE SCALE GENOMIC DNA]</scope>
    <source>
        <strain evidence="2">PhiST</strain>
    </source>
</reference>